<accession>A0A0J0XHM1</accession>
<feature type="transmembrane region" description="Helical" evidence="1">
    <location>
        <begin position="7"/>
        <end position="28"/>
    </location>
</feature>
<keyword evidence="1" id="KW-1133">Transmembrane helix</keyword>
<proteinExistence type="predicted"/>
<reference evidence="2 3" key="1">
    <citation type="submission" date="2015-03" db="EMBL/GenBank/DDBJ databases">
        <title>Genomics and transcriptomics of the oil-accumulating basidiomycete yeast T. oleaginosus allow insights into substrate utilization and the diverse evolutionary trajectories of mating systems in fungi.</title>
        <authorList>
            <consortium name="DOE Joint Genome Institute"/>
            <person name="Kourist R."/>
            <person name="Kracht O."/>
            <person name="Bracharz F."/>
            <person name="Lipzen A."/>
            <person name="Nolan M."/>
            <person name="Ohm R."/>
            <person name="Grigoriev I."/>
            <person name="Sun S."/>
            <person name="Heitman J."/>
            <person name="Bruck T."/>
            <person name="Nowrousian M."/>
        </authorList>
    </citation>
    <scope>NUCLEOTIDE SEQUENCE [LARGE SCALE GENOMIC DNA]</scope>
    <source>
        <strain evidence="2 3">IBC0246</strain>
    </source>
</reference>
<evidence type="ECO:0000256" key="1">
    <source>
        <dbReference type="SAM" id="Phobius"/>
    </source>
</evidence>
<keyword evidence="1" id="KW-0812">Transmembrane</keyword>
<feature type="transmembrane region" description="Helical" evidence="1">
    <location>
        <begin position="48"/>
        <end position="68"/>
    </location>
</feature>
<organism evidence="2 3">
    <name type="scientific">Cutaneotrichosporon oleaginosum</name>
    <dbReference type="NCBI Taxonomy" id="879819"/>
    <lineage>
        <taxon>Eukaryota</taxon>
        <taxon>Fungi</taxon>
        <taxon>Dikarya</taxon>
        <taxon>Basidiomycota</taxon>
        <taxon>Agaricomycotina</taxon>
        <taxon>Tremellomycetes</taxon>
        <taxon>Trichosporonales</taxon>
        <taxon>Trichosporonaceae</taxon>
        <taxon>Cutaneotrichosporon</taxon>
    </lineage>
</organism>
<gene>
    <name evidence="2" type="ORF">CC85DRAFT_313214</name>
</gene>
<evidence type="ECO:0000313" key="3">
    <source>
        <dbReference type="Proteomes" id="UP000053611"/>
    </source>
</evidence>
<dbReference type="Proteomes" id="UP000053611">
    <property type="component" value="Unassembled WGS sequence"/>
</dbReference>
<keyword evidence="3" id="KW-1185">Reference proteome</keyword>
<sequence>MWLGLTPASLVAMLVVGGVLFIACYLIDTYFNSWVYVIVDWSDRNYGFFINTVSTAVCGLAIFSGLIIRYTHRYKYIQIVGLCTRTMCVKEGIWSWARILGYQAPI</sequence>
<dbReference type="EMBL" id="KQ087232">
    <property type="protein sequence ID" value="KLT40563.1"/>
    <property type="molecule type" value="Genomic_DNA"/>
</dbReference>
<dbReference type="AlphaFoldDB" id="A0A0J0XHM1"/>
<protein>
    <submittedName>
        <fullName evidence="2">Uncharacterized protein</fullName>
    </submittedName>
</protein>
<name>A0A0J0XHM1_9TREE</name>
<evidence type="ECO:0000313" key="2">
    <source>
        <dbReference type="EMBL" id="KLT40563.1"/>
    </source>
</evidence>
<dbReference type="OrthoDB" id="2241241at2759"/>
<keyword evidence="1" id="KW-0472">Membrane</keyword>